<accession>A0A022Q669</accession>
<reference evidence="1 2" key="1">
    <citation type="journal article" date="2013" name="Proc. Natl. Acad. Sci. U.S.A.">
        <title>Fine-scale variation in meiotic recombination in Mimulus inferred from population shotgun sequencing.</title>
        <authorList>
            <person name="Hellsten U."/>
            <person name="Wright K.M."/>
            <person name="Jenkins J."/>
            <person name="Shu S."/>
            <person name="Yuan Y."/>
            <person name="Wessler S.R."/>
            <person name="Schmutz J."/>
            <person name="Willis J.H."/>
            <person name="Rokhsar D.S."/>
        </authorList>
    </citation>
    <scope>NUCLEOTIDE SEQUENCE [LARGE SCALE GENOMIC DNA]</scope>
    <source>
        <strain evidence="2">cv. DUN x IM62</strain>
    </source>
</reference>
<evidence type="ECO:0000313" key="2">
    <source>
        <dbReference type="Proteomes" id="UP000030748"/>
    </source>
</evidence>
<sequence>MATGNQNQNLRKQLALA</sequence>
<evidence type="ECO:0000313" key="1">
    <source>
        <dbReference type="EMBL" id="EYU23436.1"/>
    </source>
</evidence>
<organism evidence="1 2">
    <name type="scientific">Erythranthe guttata</name>
    <name type="common">Yellow monkey flower</name>
    <name type="synonym">Mimulus guttatus</name>
    <dbReference type="NCBI Taxonomy" id="4155"/>
    <lineage>
        <taxon>Eukaryota</taxon>
        <taxon>Viridiplantae</taxon>
        <taxon>Streptophyta</taxon>
        <taxon>Embryophyta</taxon>
        <taxon>Tracheophyta</taxon>
        <taxon>Spermatophyta</taxon>
        <taxon>Magnoliopsida</taxon>
        <taxon>eudicotyledons</taxon>
        <taxon>Gunneridae</taxon>
        <taxon>Pentapetalae</taxon>
        <taxon>asterids</taxon>
        <taxon>lamiids</taxon>
        <taxon>Lamiales</taxon>
        <taxon>Phrymaceae</taxon>
        <taxon>Erythranthe</taxon>
    </lineage>
</organism>
<feature type="non-terminal residue" evidence="1">
    <location>
        <position position="17"/>
    </location>
</feature>
<dbReference type="Proteomes" id="UP000030748">
    <property type="component" value="Unassembled WGS sequence"/>
</dbReference>
<keyword evidence="2" id="KW-1185">Reference proteome</keyword>
<protein>
    <submittedName>
        <fullName evidence="1">Uncharacterized protein</fullName>
    </submittedName>
</protein>
<gene>
    <name evidence="1" type="ORF">MIMGU_mgv1a0068442mg</name>
</gene>
<dbReference type="AlphaFoldDB" id="A0A022Q669"/>
<proteinExistence type="predicted"/>
<dbReference type="EMBL" id="KI632162">
    <property type="protein sequence ID" value="EYU23436.1"/>
    <property type="molecule type" value="Genomic_DNA"/>
</dbReference>
<name>A0A022Q669_ERYGU</name>